<reference evidence="7 8" key="1">
    <citation type="journal article" date="2016" name="Nat. Commun.">
        <title>Thousands of microbial genomes shed light on interconnected biogeochemical processes in an aquifer system.</title>
        <authorList>
            <person name="Anantharaman K."/>
            <person name="Brown C.T."/>
            <person name="Hug L.A."/>
            <person name="Sharon I."/>
            <person name="Castelle C.J."/>
            <person name="Probst A.J."/>
            <person name="Thomas B.C."/>
            <person name="Singh A."/>
            <person name="Wilkins M.J."/>
            <person name="Karaoz U."/>
            <person name="Brodie E.L."/>
            <person name="Williams K.H."/>
            <person name="Hubbard S.S."/>
            <person name="Banfield J.F."/>
        </authorList>
    </citation>
    <scope>NUCLEOTIDE SEQUENCE [LARGE SCALE GENOMIC DNA]</scope>
</reference>
<dbReference type="EMBL" id="MGFE01000025">
    <property type="protein sequence ID" value="OGL98062.1"/>
    <property type="molecule type" value="Genomic_DNA"/>
</dbReference>
<evidence type="ECO:0000256" key="3">
    <source>
        <dbReference type="ARBA" id="ARBA00022741"/>
    </source>
</evidence>
<dbReference type="GO" id="GO:0044208">
    <property type="term" value="P:'de novo' AMP biosynthetic process"/>
    <property type="evidence" value="ECO:0007669"/>
    <property type="project" value="TreeGrafter"/>
</dbReference>
<keyword evidence="4" id="KW-0658">Purine biosynthesis</keyword>
<dbReference type="Gene3D" id="3.90.170.10">
    <property type="entry name" value="Adenylosuccinate Synthetase, subunit A, domain 3"/>
    <property type="match status" value="1"/>
</dbReference>
<evidence type="ECO:0000313" key="8">
    <source>
        <dbReference type="Proteomes" id="UP000176501"/>
    </source>
</evidence>
<comment type="caution">
    <text evidence="7">The sequence shown here is derived from an EMBL/GenBank/DDBJ whole genome shotgun (WGS) entry which is preliminary data.</text>
</comment>
<dbReference type="InterPro" id="IPR001114">
    <property type="entry name" value="Adenylosuccinate_synthetase"/>
</dbReference>
<dbReference type="Gene3D" id="3.40.440.10">
    <property type="entry name" value="Adenylosuccinate Synthetase, subunit A, domain 1"/>
    <property type="match status" value="1"/>
</dbReference>
<evidence type="ECO:0000256" key="1">
    <source>
        <dbReference type="ARBA" id="ARBA00022598"/>
    </source>
</evidence>
<dbReference type="Proteomes" id="UP000176501">
    <property type="component" value="Unassembled WGS sequence"/>
</dbReference>
<gene>
    <name evidence="7" type="ORF">A2304_00950</name>
</gene>
<evidence type="ECO:0000256" key="6">
    <source>
        <dbReference type="ARBA" id="ARBA00023134"/>
    </source>
</evidence>
<dbReference type="Pfam" id="PF00709">
    <property type="entry name" value="Adenylsucc_synt"/>
    <property type="match status" value="1"/>
</dbReference>
<evidence type="ECO:0000256" key="2">
    <source>
        <dbReference type="ARBA" id="ARBA00022723"/>
    </source>
</evidence>
<dbReference type="SMART" id="SM00788">
    <property type="entry name" value="Adenylsucc_synt"/>
    <property type="match status" value="1"/>
</dbReference>
<keyword evidence="5" id="KW-0460">Magnesium</keyword>
<dbReference type="GO" id="GO:0046040">
    <property type="term" value="P:IMP metabolic process"/>
    <property type="evidence" value="ECO:0007669"/>
    <property type="project" value="TreeGrafter"/>
</dbReference>
<dbReference type="PANTHER" id="PTHR11846:SF0">
    <property type="entry name" value="ADENYLOSUCCINATE SYNTHETASE"/>
    <property type="match status" value="1"/>
</dbReference>
<name>A0A1F7W5H6_9BACT</name>
<dbReference type="HAMAP" id="MF_00011">
    <property type="entry name" value="Adenylosucc_synth"/>
    <property type="match status" value="1"/>
</dbReference>
<evidence type="ECO:0000313" key="7">
    <source>
        <dbReference type="EMBL" id="OGL98062.1"/>
    </source>
</evidence>
<accession>A0A1F7W5H6</accession>
<dbReference type="InterPro" id="IPR042110">
    <property type="entry name" value="Adenylosuccinate_synth_dom2"/>
</dbReference>
<dbReference type="InterPro" id="IPR027417">
    <property type="entry name" value="P-loop_NTPase"/>
</dbReference>
<evidence type="ECO:0000256" key="5">
    <source>
        <dbReference type="ARBA" id="ARBA00022842"/>
    </source>
</evidence>
<dbReference type="PANTHER" id="PTHR11846">
    <property type="entry name" value="ADENYLOSUCCINATE SYNTHETASE"/>
    <property type="match status" value="1"/>
</dbReference>
<feature type="non-terminal residue" evidence="7">
    <location>
        <position position="1"/>
    </location>
</feature>
<dbReference type="AlphaFoldDB" id="A0A1F7W5H6"/>
<dbReference type="GO" id="GO:0005737">
    <property type="term" value="C:cytoplasm"/>
    <property type="evidence" value="ECO:0007669"/>
    <property type="project" value="TreeGrafter"/>
</dbReference>
<dbReference type="InterPro" id="IPR042111">
    <property type="entry name" value="Adenylosuccinate_synth_dom3"/>
</dbReference>
<keyword evidence="3" id="KW-0547">Nucleotide-binding</keyword>
<dbReference type="GO" id="GO:0005525">
    <property type="term" value="F:GTP binding"/>
    <property type="evidence" value="ECO:0007669"/>
    <property type="project" value="UniProtKB-KW"/>
</dbReference>
<keyword evidence="6" id="KW-0342">GTP-binding</keyword>
<proteinExistence type="inferred from homology"/>
<organism evidence="7 8">
    <name type="scientific">Candidatus Uhrbacteria bacterium RIFOXYB2_FULL_57_15</name>
    <dbReference type="NCBI Taxonomy" id="1802422"/>
    <lineage>
        <taxon>Bacteria</taxon>
        <taxon>Candidatus Uhriibacteriota</taxon>
    </lineage>
</organism>
<dbReference type="Gene3D" id="1.10.300.10">
    <property type="entry name" value="Adenylosuccinate Synthetase, subunit A, domain 2"/>
    <property type="match status" value="1"/>
</dbReference>
<dbReference type="GO" id="GO:0004019">
    <property type="term" value="F:adenylosuccinate synthase activity"/>
    <property type="evidence" value="ECO:0007669"/>
    <property type="project" value="InterPro"/>
</dbReference>
<dbReference type="GO" id="GO:0046872">
    <property type="term" value="F:metal ion binding"/>
    <property type="evidence" value="ECO:0007669"/>
    <property type="project" value="UniProtKB-KW"/>
</dbReference>
<dbReference type="SUPFAM" id="SSF52540">
    <property type="entry name" value="P-loop containing nucleoside triphosphate hydrolases"/>
    <property type="match status" value="1"/>
</dbReference>
<evidence type="ECO:0000256" key="4">
    <source>
        <dbReference type="ARBA" id="ARBA00022755"/>
    </source>
</evidence>
<dbReference type="InterPro" id="IPR042109">
    <property type="entry name" value="Adenylosuccinate_synth_dom1"/>
</dbReference>
<keyword evidence="1" id="KW-0436">Ligase</keyword>
<sequence>FQQFGSATLVPGVATHLTRFMVLSPWNMLEEEERLARLGVTDAFKRTTISENALVITPWHEIANRMRERARGVGRHGSCGAGVGETVKDSLELDPSLIVRVRDLVGDAIALREKFLRVQAYKLEQLRAEGVLAKCTHLRDAVHDIDDLFYPSVVDEYLCLLAPFLERARIVPDAYLGEILARPGTVIFEPAQGVLIDEWRGFHPYTTWSTCTLDNADALLEEHGYAGEVHRLGIVRAYGTRHGAGPFVTEDAGLSVRVPDAHNGQDGWQGVFRVGWFDAVAVRYAIACIGKLDGLIVTCLDRLKDEAEWKICTAYDTGRDIQLGPFKDLEYQEALTRRLFEAVPRYGVSTRASTQEERVAEHVAAIERELGLHVWITSHGPTANDKRLTAHFGL</sequence>
<protein>
    <recommendedName>
        <fullName evidence="9">Adenylosuccinate synthase</fullName>
    </recommendedName>
</protein>
<keyword evidence="2" id="KW-0479">Metal-binding</keyword>
<evidence type="ECO:0008006" key="9">
    <source>
        <dbReference type="Google" id="ProtNLM"/>
    </source>
</evidence>